<dbReference type="CTD" id="108707663"/>
<dbReference type="InterPro" id="IPR029250">
    <property type="entry name" value="ECPIP"/>
</dbReference>
<name>A0A1L8HCM9_XENLA</name>
<dbReference type="OMA" id="SRWNSEM"/>
<dbReference type="RefSeq" id="XP_041437498.1">
    <property type="nucleotide sequence ID" value="XM_041581564.1"/>
</dbReference>
<dbReference type="Bgee" id="108707663">
    <property type="expression patterns" value="Expressed in lung and 8 other cell types or tissues"/>
</dbReference>
<dbReference type="GeneID" id="108707663"/>
<evidence type="ECO:0000313" key="3">
    <source>
        <dbReference type="RefSeq" id="XP_041437499.1"/>
    </source>
</evidence>
<dbReference type="PANTHER" id="PTHR35658:SF1">
    <property type="entry name" value="CHROMOSOME 21 OPEN READING FRAME 62"/>
    <property type="match status" value="1"/>
</dbReference>
<dbReference type="Pfam" id="PF15137">
    <property type="entry name" value="ECPIP"/>
    <property type="match status" value="1"/>
</dbReference>
<dbReference type="GO" id="GO:0140494">
    <property type="term" value="C:migrasome"/>
    <property type="evidence" value="ECO:0000318"/>
    <property type="project" value="GO_Central"/>
</dbReference>
<dbReference type="KEGG" id="xla:108707663"/>
<protein>
    <submittedName>
        <fullName evidence="2 3">Uncharacterized protein C21orf62</fullName>
    </submittedName>
</protein>
<dbReference type="OrthoDB" id="8434774at2759"/>
<dbReference type="Proteomes" id="UP000186698">
    <property type="component" value="Chromosome 2L"/>
</dbReference>
<gene>
    <name evidence="2 3" type="primary">c21orf62.L</name>
</gene>
<sequence>MKAFRRLTPTGKSISMSCNPRLFLFSFLSFGLTRNLASSQNSTLLFAKDNNVRNCSCSSDIKSCEYSLANLMCNCKSVLFQRNRTLSRISYTGDLVVWFTDTSILGQLLNFTFVHDLKLSLCGALPLPTDYLAIIGLRRLEIHTANSTEQRLVIYNHDKKPMDKTSQNPSEKTSLLHISYLDTSLFNGPSLKAYSVEDVSSINEQFPNLPYPNTFSVTNMSYIVTLIY</sequence>
<dbReference type="RefSeq" id="XP_041437499.1">
    <property type="nucleotide sequence ID" value="XM_041581565.1"/>
</dbReference>
<dbReference type="STRING" id="8355.A0A1L8HCM9"/>
<proteinExistence type="predicted"/>
<accession>A0A1L8HCM9</accession>
<reference evidence="2 3" key="1">
    <citation type="submission" date="2025-04" db="UniProtKB">
        <authorList>
            <consortium name="RefSeq"/>
        </authorList>
    </citation>
    <scope>IDENTIFICATION</scope>
    <source>
        <strain evidence="2 3">J_2021</strain>
        <tissue evidence="2 3">Erythrocytes</tissue>
    </source>
</reference>
<organism evidence="1 2">
    <name type="scientific">Xenopus laevis</name>
    <name type="common">African clawed frog</name>
    <dbReference type="NCBI Taxonomy" id="8355"/>
    <lineage>
        <taxon>Eukaryota</taxon>
        <taxon>Metazoa</taxon>
        <taxon>Chordata</taxon>
        <taxon>Craniata</taxon>
        <taxon>Vertebrata</taxon>
        <taxon>Euteleostomi</taxon>
        <taxon>Amphibia</taxon>
        <taxon>Batrachia</taxon>
        <taxon>Anura</taxon>
        <taxon>Pipoidea</taxon>
        <taxon>Pipidae</taxon>
        <taxon>Xenopodinae</taxon>
        <taxon>Xenopus</taxon>
        <taxon>Xenopus</taxon>
    </lineage>
</organism>
<dbReference type="GO" id="GO:0160040">
    <property type="term" value="P:mitocytosis"/>
    <property type="evidence" value="ECO:0000318"/>
    <property type="project" value="GO_Central"/>
</dbReference>
<evidence type="ECO:0000313" key="2">
    <source>
        <dbReference type="RefSeq" id="XP_041437498.1"/>
    </source>
</evidence>
<keyword evidence="1" id="KW-1185">Reference proteome</keyword>
<evidence type="ECO:0000313" key="1">
    <source>
        <dbReference type="Proteomes" id="UP000186698"/>
    </source>
</evidence>
<dbReference type="PANTHER" id="PTHR35658">
    <property type="entry name" value="RCG58666, ISOFORM CRA_A"/>
    <property type="match status" value="1"/>
</dbReference>
<dbReference type="AlphaFoldDB" id="A0A1L8HCM9"/>
<dbReference type="PaxDb" id="8355-A0A1L8HCM9"/>